<keyword evidence="4" id="KW-1185">Reference proteome</keyword>
<evidence type="ECO:0000256" key="1">
    <source>
        <dbReference type="ARBA" id="ARBA00012493"/>
    </source>
</evidence>
<proteinExistence type="predicted"/>
<dbReference type="InterPro" id="IPR041588">
    <property type="entry name" value="Integrase_H2C2"/>
</dbReference>
<protein>
    <recommendedName>
        <fullName evidence="1">RNA-directed DNA polymerase</fullName>
        <ecNumber evidence="1">2.7.7.49</ecNumber>
    </recommendedName>
</protein>
<feature type="domain" description="Integrase catalytic" evidence="2">
    <location>
        <begin position="340"/>
        <end position="418"/>
    </location>
</feature>
<dbReference type="SUPFAM" id="SSF53098">
    <property type="entry name" value="Ribonuclease H-like"/>
    <property type="match status" value="1"/>
</dbReference>
<dbReference type="FunFam" id="1.10.340.70:FF:000001">
    <property type="entry name" value="Retrovirus-related Pol polyprotein from transposon gypsy-like Protein"/>
    <property type="match status" value="1"/>
</dbReference>
<evidence type="ECO:0000313" key="3">
    <source>
        <dbReference type="EMBL" id="KAF0709846.1"/>
    </source>
</evidence>
<dbReference type="GO" id="GO:0015074">
    <property type="term" value="P:DNA integration"/>
    <property type="evidence" value="ECO:0007669"/>
    <property type="project" value="InterPro"/>
</dbReference>
<dbReference type="Gene3D" id="1.10.340.70">
    <property type="match status" value="1"/>
</dbReference>
<feature type="non-terminal residue" evidence="3">
    <location>
        <position position="418"/>
    </location>
</feature>
<name>A0A6G0VTW6_APHCR</name>
<dbReference type="InterPro" id="IPR050951">
    <property type="entry name" value="Retrovirus_Pol_polyprotein"/>
</dbReference>
<dbReference type="PANTHER" id="PTHR37984:SF15">
    <property type="entry name" value="INTEGRASE CATALYTIC DOMAIN-CONTAINING PROTEIN"/>
    <property type="match status" value="1"/>
</dbReference>
<dbReference type="InterPro" id="IPR001584">
    <property type="entry name" value="Integrase_cat-core"/>
</dbReference>
<sequence>MAVNLLNKARSVFKNAIKICHKTKKSSVPPCFTGIIWTTTAILQLYNNEKTDMNNFRPEKDHICSYSLMKCISTCNNCEADDNEFLTIDVLKDVVVNTSNTTDIIQTSSNFDSDQQQTTDSDSSTQLFEIPNSLEVSLETFKPKENLCDEKQLLLTFKTYDHVGTSQGLKAPSDNLIKLVTICLNVFKSKFPKIMTENKILEQLMSSAEKKINKHSLGLKSTTSVVIKCEFINIVRSCGHLLRVVLYAVEKLPSEQSIVFIWYSMVIPKSLINTILKSYHESVFSGHFGVTKTLAKLKQKYYWPTIIQDTIQFIKTCASCQMIKNPTGKGHGLLQPIPLTSGKPLQRLTFDYLGPLPTSRGKKYLIVETCNATKMAFAKAVASANGAATINFLMDLVTSYGVPKYFCSDRGTHFKNRE</sequence>
<dbReference type="PROSITE" id="PS50994">
    <property type="entry name" value="INTEGRASE"/>
    <property type="match status" value="1"/>
</dbReference>
<dbReference type="AlphaFoldDB" id="A0A6G0VTW6"/>
<dbReference type="EC" id="2.7.7.49" evidence="1"/>
<dbReference type="InterPro" id="IPR036397">
    <property type="entry name" value="RNaseH_sf"/>
</dbReference>
<dbReference type="InterPro" id="IPR012337">
    <property type="entry name" value="RNaseH-like_sf"/>
</dbReference>
<dbReference type="OrthoDB" id="6618089at2759"/>
<dbReference type="EMBL" id="VUJU01011816">
    <property type="protein sequence ID" value="KAF0709846.1"/>
    <property type="molecule type" value="Genomic_DNA"/>
</dbReference>
<evidence type="ECO:0000313" key="4">
    <source>
        <dbReference type="Proteomes" id="UP000478052"/>
    </source>
</evidence>
<comment type="caution">
    <text evidence="3">The sequence shown here is derived from an EMBL/GenBank/DDBJ whole genome shotgun (WGS) entry which is preliminary data.</text>
</comment>
<reference evidence="3 4" key="1">
    <citation type="submission" date="2019-08" db="EMBL/GenBank/DDBJ databases">
        <title>Whole genome of Aphis craccivora.</title>
        <authorList>
            <person name="Voronova N.V."/>
            <person name="Shulinski R.S."/>
            <person name="Bandarenka Y.V."/>
            <person name="Zhorov D.G."/>
            <person name="Warner D."/>
        </authorList>
    </citation>
    <scope>NUCLEOTIDE SEQUENCE [LARGE SCALE GENOMIC DNA]</scope>
    <source>
        <strain evidence="3">180601</strain>
        <tissue evidence="3">Whole Body</tissue>
    </source>
</reference>
<evidence type="ECO:0000259" key="2">
    <source>
        <dbReference type="PROSITE" id="PS50994"/>
    </source>
</evidence>
<dbReference type="Proteomes" id="UP000478052">
    <property type="component" value="Unassembled WGS sequence"/>
</dbReference>
<dbReference type="Gene3D" id="3.30.420.10">
    <property type="entry name" value="Ribonuclease H-like superfamily/Ribonuclease H"/>
    <property type="match status" value="1"/>
</dbReference>
<organism evidence="3 4">
    <name type="scientific">Aphis craccivora</name>
    <name type="common">Cowpea aphid</name>
    <dbReference type="NCBI Taxonomy" id="307492"/>
    <lineage>
        <taxon>Eukaryota</taxon>
        <taxon>Metazoa</taxon>
        <taxon>Ecdysozoa</taxon>
        <taxon>Arthropoda</taxon>
        <taxon>Hexapoda</taxon>
        <taxon>Insecta</taxon>
        <taxon>Pterygota</taxon>
        <taxon>Neoptera</taxon>
        <taxon>Paraneoptera</taxon>
        <taxon>Hemiptera</taxon>
        <taxon>Sternorrhyncha</taxon>
        <taxon>Aphidomorpha</taxon>
        <taxon>Aphidoidea</taxon>
        <taxon>Aphididae</taxon>
        <taxon>Aphidini</taxon>
        <taxon>Aphis</taxon>
        <taxon>Aphis</taxon>
    </lineage>
</organism>
<dbReference type="Pfam" id="PF17921">
    <property type="entry name" value="Integrase_H2C2"/>
    <property type="match status" value="1"/>
</dbReference>
<gene>
    <name evidence="3" type="ORF">FWK35_00035095</name>
</gene>
<dbReference type="GO" id="GO:0003676">
    <property type="term" value="F:nucleic acid binding"/>
    <property type="evidence" value="ECO:0007669"/>
    <property type="project" value="InterPro"/>
</dbReference>
<dbReference type="PANTHER" id="PTHR37984">
    <property type="entry name" value="PROTEIN CBG26694"/>
    <property type="match status" value="1"/>
</dbReference>
<accession>A0A6G0VTW6</accession>
<dbReference type="GO" id="GO:0003964">
    <property type="term" value="F:RNA-directed DNA polymerase activity"/>
    <property type="evidence" value="ECO:0007669"/>
    <property type="project" value="UniProtKB-EC"/>
</dbReference>